<evidence type="ECO:0000256" key="9">
    <source>
        <dbReference type="RuleBase" id="RU363032"/>
    </source>
</evidence>
<evidence type="ECO:0000313" key="12">
    <source>
        <dbReference type="Proteomes" id="UP000474757"/>
    </source>
</evidence>
<evidence type="ECO:0000256" key="6">
    <source>
        <dbReference type="ARBA" id="ARBA00022927"/>
    </source>
</evidence>
<evidence type="ECO:0000259" key="10">
    <source>
        <dbReference type="PROSITE" id="PS50928"/>
    </source>
</evidence>
<dbReference type="InterPro" id="IPR035906">
    <property type="entry name" value="MetI-like_sf"/>
</dbReference>
<evidence type="ECO:0000256" key="8">
    <source>
        <dbReference type="ARBA" id="ARBA00023136"/>
    </source>
</evidence>
<keyword evidence="6" id="KW-0653">Protein transport</keyword>
<feature type="transmembrane region" description="Helical" evidence="9">
    <location>
        <begin position="172"/>
        <end position="190"/>
    </location>
</feature>
<evidence type="ECO:0000256" key="1">
    <source>
        <dbReference type="ARBA" id="ARBA00004651"/>
    </source>
</evidence>
<dbReference type="PANTHER" id="PTHR43386">
    <property type="entry name" value="OLIGOPEPTIDE TRANSPORT SYSTEM PERMEASE PROTEIN APPC"/>
    <property type="match status" value="1"/>
</dbReference>
<dbReference type="GO" id="GO:0015833">
    <property type="term" value="P:peptide transport"/>
    <property type="evidence" value="ECO:0007669"/>
    <property type="project" value="UniProtKB-KW"/>
</dbReference>
<protein>
    <submittedName>
        <fullName evidence="11">ABC transporter permease</fullName>
    </submittedName>
</protein>
<gene>
    <name evidence="11" type="ORF">GZA08_02505</name>
</gene>
<comment type="similarity">
    <text evidence="9">Belongs to the binding-protein-dependent transport system permease family.</text>
</comment>
<evidence type="ECO:0000313" key="11">
    <source>
        <dbReference type="EMBL" id="NDU99841.1"/>
    </source>
</evidence>
<dbReference type="RefSeq" id="WP_163889658.1">
    <property type="nucleotide sequence ID" value="NZ_JAAFYS010000001.1"/>
</dbReference>
<keyword evidence="2 9" id="KW-0813">Transport</keyword>
<dbReference type="Proteomes" id="UP000474757">
    <property type="component" value="Unassembled WGS sequence"/>
</dbReference>
<dbReference type="Pfam" id="PF00528">
    <property type="entry name" value="BPD_transp_1"/>
    <property type="match status" value="1"/>
</dbReference>
<feature type="domain" description="ABC transmembrane type-1" evidence="10">
    <location>
        <begin position="107"/>
        <end position="296"/>
    </location>
</feature>
<sequence length="307" mass="33250">MSAKNLPQTAAEADIETGLPLDSDAPPLSAGYMTWFRFSRNPAALVGAFIVASVILVALFAPLIATHPDHVGAVVDFRNRHMPPSADNWMGTDKAGRDIFSRTVFGFRVSLLLVIGVLGISVPVGSALGMAAGYFGGWTERLIAGFTNVMLAMPPLVMALAIGNVLEPNLTNAMIAITLLWWTWHARLIYRVTRSIVSEDYIEAARLAGASHLHILWREILPNCISVISVKTTLDAAFVILFGATLSFLGFGVKPPTPDLGSMVADGRQFVPEMWWEVLAPGFAIFYATLGFNLLGDGLRDMFDVET</sequence>
<feature type="transmembrane region" description="Helical" evidence="9">
    <location>
        <begin position="43"/>
        <end position="65"/>
    </location>
</feature>
<evidence type="ECO:0000256" key="2">
    <source>
        <dbReference type="ARBA" id="ARBA00022448"/>
    </source>
</evidence>
<organism evidence="11 12">
    <name type="scientific">Pseudoroseicyclus tamaricis</name>
    <dbReference type="NCBI Taxonomy" id="2705421"/>
    <lineage>
        <taxon>Bacteria</taxon>
        <taxon>Pseudomonadati</taxon>
        <taxon>Pseudomonadota</taxon>
        <taxon>Alphaproteobacteria</taxon>
        <taxon>Rhodobacterales</taxon>
        <taxon>Paracoccaceae</taxon>
        <taxon>Pseudoroseicyclus</taxon>
    </lineage>
</organism>
<dbReference type="Gene3D" id="1.10.3720.10">
    <property type="entry name" value="MetI-like"/>
    <property type="match status" value="1"/>
</dbReference>
<keyword evidence="5" id="KW-0571">Peptide transport</keyword>
<keyword evidence="4 9" id="KW-0812">Transmembrane</keyword>
<dbReference type="PANTHER" id="PTHR43386:SF1">
    <property type="entry name" value="D,D-DIPEPTIDE TRANSPORT SYSTEM PERMEASE PROTEIN DDPC-RELATED"/>
    <property type="match status" value="1"/>
</dbReference>
<dbReference type="InterPro" id="IPR050366">
    <property type="entry name" value="BP-dependent_transpt_permease"/>
</dbReference>
<dbReference type="SUPFAM" id="SSF161098">
    <property type="entry name" value="MetI-like"/>
    <property type="match status" value="1"/>
</dbReference>
<feature type="transmembrane region" description="Helical" evidence="9">
    <location>
        <begin position="274"/>
        <end position="295"/>
    </location>
</feature>
<dbReference type="PROSITE" id="PS50928">
    <property type="entry name" value="ABC_TM1"/>
    <property type="match status" value="1"/>
</dbReference>
<keyword evidence="12" id="KW-1185">Reference proteome</keyword>
<dbReference type="Pfam" id="PF12911">
    <property type="entry name" value="OppC_N"/>
    <property type="match status" value="1"/>
</dbReference>
<dbReference type="AlphaFoldDB" id="A0A6B2JWV5"/>
<dbReference type="GO" id="GO:0005886">
    <property type="term" value="C:plasma membrane"/>
    <property type="evidence" value="ECO:0007669"/>
    <property type="project" value="UniProtKB-SubCell"/>
</dbReference>
<evidence type="ECO:0000256" key="4">
    <source>
        <dbReference type="ARBA" id="ARBA00022692"/>
    </source>
</evidence>
<evidence type="ECO:0000256" key="5">
    <source>
        <dbReference type="ARBA" id="ARBA00022856"/>
    </source>
</evidence>
<evidence type="ECO:0000256" key="3">
    <source>
        <dbReference type="ARBA" id="ARBA00022475"/>
    </source>
</evidence>
<comment type="caution">
    <text evidence="11">The sequence shown here is derived from an EMBL/GenBank/DDBJ whole genome shotgun (WGS) entry which is preliminary data.</text>
</comment>
<keyword evidence="7 9" id="KW-1133">Transmembrane helix</keyword>
<comment type="subcellular location">
    <subcellularLocation>
        <location evidence="1 9">Cell membrane</location>
        <topology evidence="1 9">Multi-pass membrane protein</topology>
    </subcellularLocation>
</comment>
<dbReference type="InterPro" id="IPR000515">
    <property type="entry name" value="MetI-like"/>
</dbReference>
<name>A0A6B2JWV5_9RHOB</name>
<keyword evidence="8 9" id="KW-0472">Membrane</keyword>
<accession>A0A6B2JWV5</accession>
<feature type="transmembrane region" description="Helical" evidence="9">
    <location>
        <begin position="236"/>
        <end position="254"/>
    </location>
</feature>
<reference evidence="11 12" key="1">
    <citation type="submission" date="2020-02" db="EMBL/GenBank/DDBJ databases">
        <title>Pseudoroseicyclus tamarix, sp. nov., isolated from offshore sediment of a Tamarix chinensis forest.</title>
        <authorList>
            <person name="Gai Y."/>
        </authorList>
    </citation>
    <scope>NUCLEOTIDE SEQUENCE [LARGE SCALE GENOMIC DNA]</scope>
    <source>
        <strain evidence="11 12">CLL3-39</strain>
    </source>
</reference>
<proteinExistence type="inferred from homology"/>
<dbReference type="GO" id="GO:0055085">
    <property type="term" value="P:transmembrane transport"/>
    <property type="evidence" value="ECO:0007669"/>
    <property type="project" value="InterPro"/>
</dbReference>
<feature type="transmembrane region" description="Helical" evidence="9">
    <location>
        <begin position="142"/>
        <end position="166"/>
    </location>
</feature>
<dbReference type="CDD" id="cd06261">
    <property type="entry name" value="TM_PBP2"/>
    <property type="match status" value="1"/>
</dbReference>
<feature type="transmembrane region" description="Helical" evidence="9">
    <location>
        <begin position="111"/>
        <end position="135"/>
    </location>
</feature>
<dbReference type="EMBL" id="JAAGAB010000001">
    <property type="protein sequence ID" value="NDU99841.1"/>
    <property type="molecule type" value="Genomic_DNA"/>
</dbReference>
<dbReference type="InterPro" id="IPR025966">
    <property type="entry name" value="OppC_N"/>
</dbReference>
<dbReference type="GO" id="GO:0015031">
    <property type="term" value="P:protein transport"/>
    <property type="evidence" value="ECO:0007669"/>
    <property type="project" value="UniProtKB-KW"/>
</dbReference>
<keyword evidence="3" id="KW-1003">Cell membrane</keyword>
<evidence type="ECO:0000256" key="7">
    <source>
        <dbReference type="ARBA" id="ARBA00022989"/>
    </source>
</evidence>